<dbReference type="SUPFAM" id="SSF51735">
    <property type="entry name" value="NAD(P)-binding Rossmann-fold domains"/>
    <property type="match status" value="1"/>
</dbReference>
<evidence type="ECO:0000313" key="1">
    <source>
        <dbReference type="EMBL" id="GAA1420218.1"/>
    </source>
</evidence>
<dbReference type="Gene3D" id="3.40.50.720">
    <property type="entry name" value="NAD(P)-binding Rossmann-like Domain"/>
    <property type="match status" value="1"/>
</dbReference>
<gene>
    <name evidence="1" type="ORF">GCM10009640_09330</name>
</gene>
<proteinExistence type="predicted"/>
<accession>A0ABP4JHG7</accession>
<evidence type="ECO:0000313" key="2">
    <source>
        <dbReference type="Proteomes" id="UP001501266"/>
    </source>
</evidence>
<sequence>MEGMAAPRRVLVLGGTRWLGGAVAARHVALGAEVVCLARGASGPVPDGAHLVVGDRDRDGAYDALEGEWDEVVDVSRVPAHASTALDELAGRARHWTCISSVSAQRLDGAPVGADEDDELVPEDASGEEYGGAKSWIERVARERLGERLAIVRPGLIGGRGDESDRFGYWVGRFALAGDGPVLAPARDQPTQTIDVRDLAAFVAEHAWSRSDVVNAVGAEMTLHAHLAMARELTGHSGELVLASDAELEAQAIGHWAGPRALPLTLPAAIASHAQRSSARYRSAGGEHRPLRETLEAALADERERGLDRPSAARLSRADELAAIDSLASGA</sequence>
<comment type="caution">
    <text evidence="1">The sequence shown here is derived from an EMBL/GenBank/DDBJ whole genome shotgun (WGS) entry which is preliminary data.</text>
</comment>
<keyword evidence="2" id="KW-1185">Reference proteome</keyword>
<name>A0ABP4JHG7_9MICO</name>
<dbReference type="Proteomes" id="UP001501266">
    <property type="component" value="Unassembled WGS sequence"/>
</dbReference>
<dbReference type="EMBL" id="BAAAKK010000001">
    <property type="protein sequence ID" value="GAA1420218.1"/>
    <property type="molecule type" value="Genomic_DNA"/>
</dbReference>
<dbReference type="InterPro" id="IPR036291">
    <property type="entry name" value="NAD(P)-bd_dom_sf"/>
</dbReference>
<organism evidence="1 2">
    <name type="scientific">Agrococcus citreus</name>
    <dbReference type="NCBI Taxonomy" id="84643"/>
    <lineage>
        <taxon>Bacteria</taxon>
        <taxon>Bacillati</taxon>
        <taxon>Actinomycetota</taxon>
        <taxon>Actinomycetes</taxon>
        <taxon>Micrococcales</taxon>
        <taxon>Microbacteriaceae</taxon>
        <taxon>Agrococcus</taxon>
    </lineage>
</organism>
<protein>
    <submittedName>
        <fullName evidence="1">SDR family oxidoreductase</fullName>
    </submittedName>
</protein>
<reference evidence="2" key="1">
    <citation type="journal article" date="2019" name="Int. J. Syst. Evol. Microbiol.">
        <title>The Global Catalogue of Microorganisms (GCM) 10K type strain sequencing project: providing services to taxonomists for standard genome sequencing and annotation.</title>
        <authorList>
            <consortium name="The Broad Institute Genomics Platform"/>
            <consortium name="The Broad Institute Genome Sequencing Center for Infectious Disease"/>
            <person name="Wu L."/>
            <person name="Ma J."/>
        </authorList>
    </citation>
    <scope>NUCLEOTIDE SEQUENCE [LARGE SCALE GENOMIC DNA]</scope>
    <source>
        <strain evidence="2">JCM 12398</strain>
    </source>
</reference>